<proteinExistence type="predicted"/>
<reference evidence="2" key="1">
    <citation type="submission" date="2022-07" db="EMBL/GenBank/DDBJ databases">
        <authorList>
            <person name="Macas J."/>
            <person name="Novak P."/>
            <person name="Neumann P."/>
        </authorList>
    </citation>
    <scope>NUCLEOTIDE SEQUENCE</scope>
</reference>
<dbReference type="EMBL" id="CAMAPF010001051">
    <property type="protein sequence ID" value="CAH9143432.1"/>
    <property type="molecule type" value="Genomic_DNA"/>
</dbReference>
<feature type="transmembrane region" description="Helical" evidence="1">
    <location>
        <begin position="130"/>
        <end position="148"/>
    </location>
</feature>
<sequence length="183" mass="20879">MRHRYKPASSADMEVETSFGFSFEFSLFGMGSFVDKEELDLNKADVEVVADERRARPPPEPPPWTAWSASKSRVWKKMSDFYFNFVLSSLCFSVKLYVVWSCFGICFFVYFPVCKTLILDMGGERNMVTVYAFLFPGYGSANFIATVINSESGSRDNGYQFSFCQLTHTLNYGVLVINLSRIQ</sequence>
<evidence type="ECO:0000313" key="2">
    <source>
        <dbReference type="EMBL" id="CAH9143432.1"/>
    </source>
</evidence>
<name>A0AAV0G7U1_9ASTE</name>
<keyword evidence="1" id="KW-1133">Transmembrane helix</keyword>
<gene>
    <name evidence="2" type="ORF">CEPIT_LOCUS40663</name>
</gene>
<feature type="transmembrane region" description="Helical" evidence="1">
    <location>
        <begin position="81"/>
        <end position="110"/>
    </location>
</feature>
<evidence type="ECO:0000256" key="1">
    <source>
        <dbReference type="SAM" id="Phobius"/>
    </source>
</evidence>
<keyword evidence="1" id="KW-0472">Membrane</keyword>
<keyword evidence="1" id="KW-0812">Transmembrane</keyword>
<protein>
    <submittedName>
        <fullName evidence="2">Uncharacterized protein</fullName>
    </submittedName>
</protein>
<comment type="caution">
    <text evidence="2">The sequence shown here is derived from an EMBL/GenBank/DDBJ whole genome shotgun (WGS) entry which is preliminary data.</text>
</comment>
<evidence type="ECO:0000313" key="3">
    <source>
        <dbReference type="Proteomes" id="UP001152523"/>
    </source>
</evidence>
<organism evidence="2 3">
    <name type="scientific">Cuscuta epithymum</name>
    <dbReference type="NCBI Taxonomy" id="186058"/>
    <lineage>
        <taxon>Eukaryota</taxon>
        <taxon>Viridiplantae</taxon>
        <taxon>Streptophyta</taxon>
        <taxon>Embryophyta</taxon>
        <taxon>Tracheophyta</taxon>
        <taxon>Spermatophyta</taxon>
        <taxon>Magnoliopsida</taxon>
        <taxon>eudicotyledons</taxon>
        <taxon>Gunneridae</taxon>
        <taxon>Pentapetalae</taxon>
        <taxon>asterids</taxon>
        <taxon>lamiids</taxon>
        <taxon>Solanales</taxon>
        <taxon>Convolvulaceae</taxon>
        <taxon>Cuscuteae</taxon>
        <taxon>Cuscuta</taxon>
        <taxon>Cuscuta subgen. Cuscuta</taxon>
    </lineage>
</organism>
<dbReference type="AlphaFoldDB" id="A0AAV0G7U1"/>
<dbReference type="Proteomes" id="UP001152523">
    <property type="component" value="Unassembled WGS sequence"/>
</dbReference>
<keyword evidence="3" id="KW-1185">Reference proteome</keyword>
<accession>A0AAV0G7U1</accession>